<dbReference type="InterPro" id="IPR036102">
    <property type="entry name" value="OsmC/Ohrsf"/>
</dbReference>
<dbReference type="InterPro" id="IPR015946">
    <property type="entry name" value="KH_dom-like_a/b"/>
</dbReference>
<organism evidence="1 2">
    <name type="scientific">Georgenia halophila</name>
    <dbReference type="NCBI Taxonomy" id="620889"/>
    <lineage>
        <taxon>Bacteria</taxon>
        <taxon>Bacillati</taxon>
        <taxon>Actinomycetota</taxon>
        <taxon>Actinomycetes</taxon>
        <taxon>Micrococcales</taxon>
        <taxon>Bogoriellaceae</taxon>
        <taxon>Georgenia</taxon>
    </lineage>
</organism>
<dbReference type="Gene3D" id="3.30.300.20">
    <property type="match status" value="1"/>
</dbReference>
<keyword evidence="2" id="KW-1185">Reference proteome</keyword>
<evidence type="ECO:0000313" key="1">
    <source>
        <dbReference type="EMBL" id="GAA4422195.1"/>
    </source>
</evidence>
<dbReference type="EMBL" id="BAABGN010000007">
    <property type="protein sequence ID" value="GAA4422195.1"/>
    <property type="molecule type" value="Genomic_DNA"/>
</dbReference>
<sequence>MAAADTGPPQQGCDYRWCMGALQTYNVNVDWTGADERGTASYTSYSRDHEVRVEGKPTLLATSDLKVRTDVSRYRAEELFVGALAQAQMLWLLRIAAKRDIVVTGYSDKATATQRVEGAGSGPFVEVVLRPHVTYGDPGITEELAARLHHEAREYNHLARSVGFPVIVEPVPVPVASA</sequence>
<protein>
    <submittedName>
        <fullName evidence="1">OsmC family protein</fullName>
    </submittedName>
</protein>
<proteinExistence type="predicted"/>
<dbReference type="PANTHER" id="PTHR42830">
    <property type="entry name" value="OSMOTICALLY INDUCIBLE FAMILY PROTEIN"/>
    <property type="match status" value="1"/>
</dbReference>
<dbReference type="Proteomes" id="UP001500622">
    <property type="component" value="Unassembled WGS sequence"/>
</dbReference>
<dbReference type="SUPFAM" id="SSF82784">
    <property type="entry name" value="OsmC-like"/>
    <property type="match status" value="1"/>
</dbReference>
<reference evidence="2" key="1">
    <citation type="journal article" date="2019" name="Int. J. Syst. Evol. Microbiol.">
        <title>The Global Catalogue of Microorganisms (GCM) 10K type strain sequencing project: providing services to taxonomists for standard genome sequencing and annotation.</title>
        <authorList>
            <consortium name="The Broad Institute Genomics Platform"/>
            <consortium name="The Broad Institute Genome Sequencing Center for Infectious Disease"/>
            <person name="Wu L."/>
            <person name="Ma J."/>
        </authorList>
    </citation>
    <scope>NUCLEOTIDE SEQUENCE [LARGE SCALE GENOMIC DNA]</scope>
    <source>
        <strain evidence="2">JCM 17810</strain>
    </source>
</reference>
<gene>
    <name evidence="1" type="ORF">GCM10023169_16190</name>
</gene>
<evidence type="ECO:0000313" key="2">
    <source>
        <dbReference type="Proteomes" id="UP001500622"/>
    </source>
</evidence>
<dbReference type="PANTHER" id="PTHR42830:SF2">
    <property type="entry name" value="OSMC_OHR FAMILY PROTEIN"/>
    <property type="match status" value="1"/>
</dbReference>
<name>A0ABP8L3U4_9MICO</name>
<accession>A0ABP8L3U4</accession>
<comment type="caution">
    <text evidence="1">The sequence shown here is derived from an EMBL/GenBank/DDBJ whole genome shotgun (WGS) entry which is preliminary data.</text>
</comment>
<dbReference type="InterPro" id="IPR052707">
    <property type="entry name" value="OsmC_Ohr_Peroxiredoxin"/>
</dbReference>